<dbReference type="Pfam" id="PF13230">
    <property type="entry name" value="GATase_4"/>
    <property type="match status" value="1"/>
</dbReference>
<dbReference type="Proteomes" id="UP000241848">
    <property type="component" value="Unassembled WGS sequence"/>
</dbReference>
<dbReference type="InterPro" id="IPR026869">
    <property type="entry name" value="EgtC-like"/>
</dbReference>
<keyword evidence="1" id="KW-0315">Glutamine amidotransferase</keyword>
<evidence type="ECO:0000256" key="1">
    <source>
        <dbReference type="ARBA" id="ARBA00022962"/>
    </source>
</evidence>
<evidence type="ECO:0000259" key="2">
    <source>
        <dbReference type="PROSITE" id="PS51278"/>
    </source>
</evidence>
<comment type="caution">
    <text evidence="3">The sequence shown here is derived from an EMBL/GenBank/DDBJ whole genome shotgun (WGS) entry which is preliminary data.</text>
</comment>
<dbReference type="EMBL" id="PXYV01000091">
    <property type="protein sequence ID" value="PSR20064.1"/>
    <property type="molecule type" value="Genomic_DNA"/>
</dbReference>
<evidence type="ECO:0000313" key="3">
    <source>
        <dbReference type="EMBL" id="PSR20064.1"/>
    </source>
</evidence>
<gene>
    <name evidence="3" type="ORF">C7B45_16775</name>
</gene>
<dbReference type="SUPFAM" id="SSF56235">
    <property type="entry name" value="N-terminal nucleophile aminohydrolases (Ntn hydrolases)"/>
    <property type="match status" value="1"/>
</dbReference>
<name>A0A2T2WCU2_9FIRM</name>
<accession>A0A2T2WCU2</accession>
<dbReference type="InterPro" id="IPR017932">
    <property type="entry name" value="GATase_2_dom"/>
</dbReference>
<proteinExistence type="predicted"/>
<dbReference type="PANTHER" id="PTHR42824">
    <property type="entry name" value="GLUTAMINE AMIDOTRANSFERASE"/>
    <property type="match status" value="1"/>
</dbReference>
<dbReference type="AlphaFoldDB" id="A0A2T2WCU2"/>
<dbReference type="PANTHER" id="PTHR42824:SF1">
    <property type="entry name" value="GLUTAMINE AMIDOTRANSFERASE YAFJ-RELATED"/>
    <property type="match status" value="1"/>
</dbReference>
<sequence>MCEMLAFSSPTPLAISRILDVSLLLDEYGIAGFGWGIVWSDGETLHRYRSVDSIRRDLTAKTALSQITMQKGFVHLRRPSLMTTIGHVNVQPYLSPGGDWAFAHNGYLERHAEFRERFASQLVGTSDSEVGFWYWMERLQTNAPLMQSLFETHQALRGNANFMALGRQGDLGVYAGNEENAIYTFRIGDLQLASTGLHSRDNFLFETVFPAASHIDGLGIGQSIVL</sequence>
<reference evidence="3 4" key="1">
    <citation type="journal article" date="2014" name="BMC Genomics">
        <title>Comparison of environmental and isolate Sulfobacillus genomes reveals diverse carbon, sulfur, nitrogen, and hydrogen metabolisms.</title>
        <authorList>
            <person name="Justice N.B."/>
            <person name="Norman A."/>
            <person name="Brown C.T."/>
            <person name="Singh A."/>
            <person name="Thomas B.C."/>
            <person name="Banfield J.F."/>
        </authorList>
    </citation>
    <scope>NUCLEOTIDE SEQUENCE [LARGE SCALE GENOMIC DNA]</scope>
    <source>
        <strain evidence="3">AMDSBA3</strain>
    </source>
</reference>
<feature type="domain" description="Glutamine amidotransferase type-2" evidence="2">
    <location>
        <begin position="2"/>
        <end position="226"/>
    </location>
</feature>
<dbReference type="Gene3D" id="3.60.20.10">
    <property type="entry name" value="Glutamine Phosphoribosylpyrophosphate, subunit 1, domain 1"/>
    <property type="match status" value="1"/>
</dbReference>
<protein>
    <recommendedName>
        <fullName evidence="2">Glutamine amidotransferase type-2 domain-containing protein</fullName>
    </recommendedName>
</protein>
<dbReference type="InterPro" id="IPR029055">
    <property type="entry name" value="Ntn_hydrolases_N"/>
</dbReference>
<evidence type="ECO:0000313" key="4">
    <source>
        <dbReference type="Proteomes" id="UP000241848"/>
    </source>
</evidence>
<dbReference type="PROSITE" id="PS51278">
    <property type="entry name" value="GATASE_TYPE_2"/>
    <property type="match status" value="1"/>
</dbReference>
<organism evidence="3 4">
    <name type="scientific">Sulfobacillus acidophilus</name>
    <dbReference type="NCBI Taxonomy" id="53633"/>
    <lineage>
        <taxon>Bacteria</taxon>
        <taxon>Bacillati</taxon>
        <taxon>Bacillota</taxon>
        <taxon>Clostridia</taxon>
        <taxon>Eubacteriales</taxon>
        <taxon>Clostridiales Family XVII. Incertae Sedis</taxon>
        <taxon>Sulfobacillus</taxon>
    </lineage>
</organism>